<organism evidence="1 2">
    <name type="scientific">Trifolium pratense</name>
    <name type="common">Red clover</name>
    <dbReference type="NCBI Taxonomy" id="57577"/>
    <lineage>
        <taxon>Eukaryota</taxon>
        <taxon>Viridiplantae</taxon>
        <taxon>Streptophyta</taxon>
        <taxon>Embryophyta</taxon>
        <taxon>Tracheophyta</taxon>
        <taxon>Spermatophyta</taxon>
        <taxon>Magnoliopsida</taxon>
        <taxon>eudicotyledons</taxon>
        <taxon>Gunneridae</taxon>
        <taxon>Pentapetalae</taxon>
        <taxon>rosids</taxon>
        <taxon>fabids</taxon>
        <taxon>Fabales</taxon>
        <taxon>Fabaceae</taxon>
        <taxon>Papilionoideae</taxon>
        <taxon>50 kb inversion clade</taxon>
        <taxon>NPAAA clade</taxon>
        <taxon>Hologalegina</taxon>
        <taxon>IRL clade</taxon>
        <taxon>Trifolieae</taxon>
        <taxon>Trifolium</taxon>
    </lineage>
</organism>
<dbReference type="EMBL" id="CASHSV030000409">
    <property type="protein sequence ID" value="CAJ2663622.1"/>
    <property type="molecule type" value="Genomic_DNA"/>
</dbReference>
<reference evidence="1" key="1">
    <citation type="submission" date="2023-10" db="EMBL/GenBank/DDBJ databases">
        <authorList>
            <person name="Rodriguez Cubillos JULIANA M."/>
            <person name="De Vega J."/>
        </authorList>
    </citation>
    <scope>NUCLEOTIDE SEQUENCE</scope>
</reference>
<comment type="caution">
    <text evidence="1">The sequence shown here is derived from an EMBL/GenBank/DDBJ whole genome shotgun (WGS) entry which is preliminary data.</text>
</comment>
<gene>
    <name evidence="1" type="ORF">MILVUS5_LOCUS29015</name>
</gene>
<sequence>MACSSSQAMTTVDLKKYDVFISFRGEDTRACFTSHLHAALKRKNLETYIDYRIEKGNQVWTELEKAIKDSTLFLVVFSENYASSTWCLNELVEIMKCHKNGQSVVIPVFYRIDPSHVRKQTGSYGTALEKHKNDNKMMQNWKNALTQAASLSGFASTSKSGTESDLIEDVTRVVLGKLNHNKTNELTCDFIMDENYWRFQSLIKKRDSSEVKTIGLWGMGGIGKTTLATVMFHKFSSQYEGSCILENVTEVSKTHGINYTCNRLLSKLLRENVDIDTSKLIPSIIIRRLKRMKSLIVLDNVHTSELLQNLIGVGCGWLGAGSTVIVTTRDKQVLVSGGIEEIYQVKKMNSRISLQLFCLNAFGKYLPKEGYVELAERAIDHAQGNPLALKVFGSFLRGNSKIEWNCALAKLKQIPNGKIDRILRWSYDELDDQEKNIFLDIAFVFKGFKRDRVTKILNECGFFADIGISRLLDKDLIRVDVENCIQMHDLIQKMGKKIVLEECPKNPGQRSRLCDPKEVCDVFKYNRVTKNVEVIIIDANEKTKINLSPKAFEKMVNLRLLAFRDHEGIKSVSLPHGLDLLPENLRYFLWDGYPLKSLPPTFSPEMLVELSLQDSRVEKLWNGEMNLPNLERLDLAGSKKLIACPNVSGSPNLQYIRLDYCESMAEVDSSIFLLQKLVSLSMYDCKSVKSLSSNTCSPALVELIATGCINLREFSISFGSTDRLHLGISNWDGNELPSSILNKKNLKSFFFPMIECLIDLPENFAECICLASPLNHEQDPSITLHKVVSSPAFISLKHLLISDIPMLSEIPDNISLLTSLESLTLIDIGIRSIPETIKYLPKLFEFSVFNCEMLQSTPALSQFIQYFIVSNCESLETVSSSICEPYDKPIPCTVLLNCKNVDPHSFHTVLKDAIVGIELGARLNSANVEGDTIQYLLPAMQGMEYWSHYSSTQDSFTIELPPNLFGFAYYFILSQGHVREGVGFGCDCYLDNISGERICITRDNIFKFRWQCDESTILLNSDHVVLWYDPISCKLIMEEIKAINDVNNTGYNPKLTFRFFIDENVYDEVVIQECGFLWIYQEEPVSSTIFESHDEDEERVPPTPTRKLKQLVFGTPMPSLELDQTKGMRYLLEEHVHTRFGGDDIDTLLVGGKKKASEEEERK</sequence>
<protein>
    <submittedName>
        <fullName evidence="1">Uncharacterized protein</fullName>
    </submittedName>
</protein>
<keyword evidence="2" id="KW-1185">Reference proteome</keyword>
<proteinExistence type="predicted"/>
<name>A0ACB0L2J1_TRIPR</name>
<accession>A0ACB0L2J1</accession>
<evidence type="ECO:0000313" key="1">
    <source>
        <dbReference type="EMBL" id="CAJ2663622.1"/>
    </source>
</evidence>
<evidence type="ECO:0000313" key="2">
    <source>
        <dbReference type="Proteomes" id="UP001177021"/>
    </source>
</evidence>
<dbReference type="Proteomes" id="UP001177021">
    <property type="component" value="Unassembled WGS sequence"/>
</dbReference>